<accession>A0A926VBX2</accession>
<proteinExistence type="predicted"/>
<feature type="region of interest" description="Disordered" evidence="1">
    <location>
        <begin position="34"/>
        <end position="71"/>
    </location>
</feature>
<reference evidence="2" key="2">
    <citation type="submission" date="2020-08" db="EMBL/GenBank/DDBJ databases">
        <authorList>
            <person name="Chen M."/>
            <person name="Teng W."/>
            <person name="Zhao L."/>
            <person name="Hu C."/>
            <person name="Zhou Y."/>
            <person name="Han B."/>
            <person name="Song L."/>
            <person name="Shu W."/>
        </authorList>
    </citation>
    <scope>NUCLEOTIDE SEQUENCE</scope>
    <source>
        <strain evidence="2">FACHB-1375</strain>
    </source>
</reference>
<dbReference type="Proteomes" id="UP000641646">
    <property type="component" value="Unassembled WGS sequence"/>
</dbReference>
<comment type="caution">
    <text evidence="2">The sequence shown here is derived from an EMBL/GenBank/DDBJ whole genome shotgun (WGS) entry which is preliminary data.</text>
</comment>
<dbReference type="AlphaFoldDB" id="A0A926VBX2"/>
<keyword evidence="3" id="KW-1185">Reference proteome</keyword>
<gene>
    <name evidence="2" type="ORF">H6G03_05235</name>
</gene>
<evidence type="ECO:0000313" key="3">
    <source>
        <dbReference type="Proteomes" id="UP000641646"/>
    </source>
</evidence>
<protein>
    <submittedName>
        <fullName evidence="2">DUF928 domain-containing protein</fullName>
    </submittedName>
</protein>
<dbReference type="InterPro" id="IPR010328">
    <property type="entry name" value="DUF928"/>
</dbReference>
<reference evidence="2" key="1">
    <citation type="journal article" date="2015" name="ISME J.">
        <title>Draft Genome Sequence of Streptomyces incarnatus NRRL8089, which Produces the Nucleoside Antibiotic Sinefungin.</title>
        <authorList>
            <person name="Oshima K."/>
            <person name="Hattori M."/>
            <person name="Shimizu H."/>
            <person name="Fukuda K."/>
            <person name="Nemoto M."/>
            <person name="Inagaki K."/>
            <person name="Tamura T."/>
        </authorList>
    </citation>
    <scope>NUCLEOTIDE SEQUENCE</scope>
    <source>
        <strain evidence="2">FACHB-1375</strain>
    </source>
</reference>
<dbReference type="RefSeq" id="WP_190462789.1">
    <property type="nucleotide sequence ID" value="NZ_JACJPW010000009.1"/>
</dbReference>
<evidence type="ECO:0000313" key="2">
    <source>
        <dbReference type="EMBL" id="MBD2180513.1"/>
    </source>
</evidence>
<name>A0A926VBX2_9CYAN</name>
<sequence length="277" mass="29733">MTAMKSFLKLITFCIVLLLGFGIVTHFPTMITAQSQPPTSSQGLPNTWGNYEPDPSIGKPGRREGGGTRGPCAFSRDPGKTLTALVPVIQRKAGNSDTKTVAFGATIEGSPTFFFYVPPTAAQRADFSLQDKNDQNIYQTTFSITGDPGIVSVTLPSFANSGFLESKKDYFWSFALSCNSKAEDSSDRSGVLAVNGWIQRVQANPDLAQKLGQATLRDKVALYTKAGIWYDALHSLAELRRSSPNDASLSGAWTNLLQSAGLDKLASEGLGQNALLP</sequence>
<dbReference type="Pfam" id="PF06051">
    <property type="entry name" value="DUF928"/>
    <property type="match status" value="1"/>
</dbReference>
<evidence type="ECO:0000256" key="1">
    <source>
        <dbReference type="SAM" id="MobiDB-lite"/>
    </source>
</evidence>
<organism evidence="2 3">
    <name type="scientific">Aerosakkonema funiforme FACHB-1375</name>
    <dbReference type="NCBI Taxonomy" id="2949571"/>
    <lineage>
        <taxon>Bacteria</taxon>
        <taxon>Bacillati</taxon>
        <taxon>Cyanobacteriota</taxon>
        <taxon>Cyanophyceae</taxon>
        <taxon>Oscillatoriophycideae</taxon>
        <taxon>Aerosakkonematales</taxon>
        <taxon>Aerosakkonemataceae</taxon>
        <taxon>Aerosakkonema</taxon>
    </lineage>
</organism>
<dbReference type="EMBL" id="JACJPW010000009">
    <property type="protein sequence ID" value="MBD2180513.1"/>
    <property type="molecule type" value="Genomic_DNA"/>
</dbReference>
<feature type="compositionally biased region" description="Polar residues" evidence="1">
    <location>
        <begin position="34"/>
        <end position="49"/>
    </location>
</feature>